<evidence type="ECO:0008006" key="4">
    <source>
        <dbReference type="Google" id="ProtNLM"/>
    </source>
</evidence>
<sequence length="526" mass="61379">MPKYFDWIRGNIMFKLLKDKLIFILEFIYFIYIFYITPPVCDRWMERIGLDKLESFWRCIFTLFRWCAIANARFFSNLFSFLVDYNIIVRSIVNAGMITGCSIMICKMAEQRGHKSILIRFCSVLIFLLSSLELKKEIFYYASTLYISGLFIILLIILLFKSFDKFRNNKTLVREFYLLIFIGCTWIENVSVGVFSICVMLFILKFIEERKIDKQYFLCFVCSFLGLLLMALSAKFGSAGRINGASINLKPQIYNIYLLICSNIVFIFILCFVCLCLARKIEFKRKSMKYMAIVFWSIGVVGASILATKYIYKIVSTDPADKNYVEIVYGWSAFSNSKLMKIYNICDKLLLHFLPIIILTSIIYIVFFALKIKSFYALTALVASGSSFILFFLQQGERIASITIWLLGCVTIIFMAYVCGQIGNNIKKVFILIMCFLVFMECSDEVLFLQQQRGIANARQEIADNIFLKQQMGSWDYEEAVFMPAFTGTTRELIGEDRKNPEDQDIYYNFFLDYYRLNENTIVKFN</sequence>
<dbReference type="EMBL" id="MEHD01000021">
    <property type="protein sequence ID" value="ODR57533.1"/>
    <property type="molecule type" value="Genomic_DNA"/>
</dbReference>
<organism evidence="2 3">
    <name type="scientific">Eisenbergiella tayi</name>
    <dbReference type="NCBI Taxonomy" id="1432052"/>
    <lineage>
        <taxon>Bacteria</taxon>
        <taxon>Bacillati</taxon>
        <taxon>Bacillota</taxon>
        <taxon>Clostridia</taxon>
        <taxon>Lachnospirales</taxon>
        <taxon>Lachnospiraceae</taxon>
        <taxon>Eisenbergiella</taxon>
    </lineage>
</organism>
<feature type="transmembrane region" description="Helical" evidence="1">
    <location>
        <begin position="176"/>
        <end position="204"/>
    </location>
</feature>
<feature type="transmembrane region" description="Helical" evidence="1">
    <location>
        <begin position="256"/>
        <end position="278"/>
    </location>
</feature>
<name>A0ABX3AHN1_9FIRM</name>
<protein>
    <recommendedName>
        <fullName evidence="4">O-antigen ligase family protein</fullName>
    </recommendedName>
</protein>
<feature type="transmembrane region" description="Helical" evidence="1">
    <location>
        <begin position="290"/>
        <end position="312"/>
    </location>
</feature>
<feature type="transmembrane region" description="Helical" evidence="1">
    <location>
        <begin position="87"/>
        <end position="105"/>
    </location>
</feature>
<evidence type="ECO:0000313" key="3">
    <source>
        <dbReference type="Proteomes" id="UP000094869"/>
    </source>
</evidence>
<keyword evidence="1" id="KW-0812">Transmembrane</keyword>
<evidence type="ECO:0000256" key="1">
    <source>
        <dbReference type="SAM" id="Phobius"/>
    </source>
</evidence>
<accession>A0ABX3AHN1</accession>
<dbReference type="Proteomes" id="UP000094869">
    <property type="component" value="Unassembled WGS sequence"/>
</dbReference>
<keyword evidence="3" id="KW-1185">Reference proteome</keyword>
<feature type="transmembrane region" description="Helical" evidence="1">
    <location>
        <begin position="21"/>
        <end position="40"/>
    </location>
</feature>
<feature type="transmembrane region" description="Helical" evidence="1">
    <location>
        <begin position="139"/>
        <end position="160"/>
    </location>
</feature>
<dbReference type="RefSeq" id="WP_044968516.1">
    <property type="nucleotide sequence ID" value="NZ_JAQCZP010000010.1"/>
</dbReference>
<feature type="transmembrane region" description="Helical" evidence="1">
    <location>
        <begin position="216"/>
        <end position="236"/>
    </location>
</feature>
<keyword evidence="1" id="KW-1133">Transmembrane helix</keyword>
<dbReference type="InterPro" id="IPR045691">
    <property type="entry name" value="DUF6056"/>
</dbReference>
<proteinExistence type="predicted"/>
<dbReference type="Pfam" id="PF19528">
    <property type="entry name" value="DUF6056"/>
    <property type="match status" value="1"/>
</dbReference>
<gene>
    <name evidence="2" type="ORF">BEI63_10490</name>
</gene>
<keyword evidence="1" id="KW-0472">Membrane</keyword>
<evidence type="ECO:0000313" key="2">
    <source>
        <dbReference type="EMBL" id="ODR57533.1"/>
    </source>
</evidence>
<feature type="transmembrane region" description="Helical" evidence="1">
    <location>
        <begin position="399"/>
        <end position="417"/>
    </location>
</feature>
<feature type="transmembrane region" description="Helical" evidence="1">
    <location>
        <begin position="375"/>
        <end position="393"/>
    </location>
</feature>
<comment type="caution">
    <text evidence="2">The sequence shown here is derived from an EMBL/GenBank/DDBJ whole genome shotgun (WGS) entry which is preliminary data.</text>
</comment>
<feature type="transmembrane region" description="Helical" evidence="1">
    <location>
        <begin position="349"/>
        <end position="370"/>
    </location>
</feature>
<reference evidence="2 3" key="1">
    <citation type="submission" date="2016-08" db="EMBL/GenBank/DDBJ databases">
        <title>Characterization of Isolates of Eisenbergiella tayi Derived from Blood Cultures, Using Whole Genome Sequencing.</title>
        <authorList>
            <person name="Bernier A.-M."/>
            <person name="Burdz T."/>
            <person name="Wiebe D."/>
            <person name="Bernard K."/>
        </authorList>
    </citation>
    <scope>NUCLEOTIDE SEQUENCE [LARGE SCALE GENOMIC DNA]</scope>
    <source>
        <strain evidence="2 3">NML120146</strain>
    </source>
</reference>